<feature type="compositionally biased region" description="Polar residues" evidence="1">
    <location>
        <begin position="13"/>
        <end position="24"/>
    </location>
</feature>
<evidence type="ECO:0000256" key="1">
    <source>
        <dbReference type="SAM" id="MobiDB-lite"/>
    </source>
</evidence>
<accession>A0A2N6T7S8</accession>
<gene>
    <name evidence="2" type="ORF">CJ203_00400</name>
</gene>
<name>A0A2N6T7S8_9CORY</name>
<protein>
    <submittedName>
        <fullName evidence="2">Uncharacterized protein</fullName>
    </submittedName>
</protein>
<proteinExistence type="predicted"/>
<dbReference type="Proteomes" id="UP000235836">
    <property type="component" value="Unassembled WGS sequence"/>
</dbReference>
<comment type="caution">
    <text evidence="2">The sequence shown here is derived from an EMBL/GenBank/DDBJ whole genome shotgun (WGS) entry which is preliminary data.</text>
</comment>
<evidence type="ECO:0000313" key="3">
    <source>
        <dbReference type="Proteomes" id="UP000235836"/>
    </source>
</evidence>
<dbReference type="AlphaFoldDB" id="A0A2N6T7S8"/>
<dbReference type="EMBL" id="PNHG01000001">
    <property type="protein sequence ID" value="PMC65381.1"/>
    <property type="molecule type" value="Genomic_DNA"/>
</dbReference>
<sequence>MTTPTKNAPAVAATTNEGHANQSHRISKGIDMRNATTDMDALEWPVSNNVTVTEKGGGEVRVVVTADQPFTPRETQTLIRDLLSAQRLIRDLFEPVPYQLT</sequence>
<evidence type="ECO:0000313" key="2">
    <source>
        <dbReference type="EMBL" id="PMC65381.1"/>
    </source>
</evidence>
<organism evidence="2 3">
    <name type="scientific">Corynebacterium tuscaniense</name>
    <dbReference type="NCBI Taxonomy" id="302449"/>
    <lineage>
        <taxon>Bacteria</taxon>
        <taxon>Bacillati</taxon>
        <taxon>Actinomycetota</taxon>
        <taxon>Actinomycetes</taxon>
        <taxon>Mycobacteriales</taxon>
        <taxon>Corynebacteriaceae</taxon>
        <taxon>Corynebacterium</taxon>
    </lineage>
</organism>
<feature type="region of interest" description="Disordered" evidence="1">
    <location>
        <begin position="1"/>
        <end position="26"/>
    </location>
</feature>
<keyword evidence="3" id="KW-1185">Reference proteome</keyword>
<reference evidence="2 3" key="1">
    <citation type="submission" date="2017-09" db="EMBL/GenBank/DDBJ databases">
        <title>Bacterial strain isolated from the female urinary microbiota.</title>
        <authorList>
            <person name="Thomas-White K."/>
            <person name="Kumar N."/>
            <person name="Forster S."/>
            <person name="Putonti C."/>
            <person name="Lawley T."/>
            <person name="Wolfe A.J."/>
        </authorList>
    </citation>
    <scope>NUCLEOTIDE SEQUENCE [LARGE SCALE GENOMIC DNA]</scope>
    <source>
        <strain evidence="2 3">UMB0792</strain>
    </source>
</reference>